<evidence type="ECO:0000313" key="4">
    <source>
        <dbReference type="WBParaSite" id="PSAMB.scaffold6353size9658.g28369.t1"/>
    </source>
</evidence>
<dbReference type="AlphaFoldDB" id="A0A914X2A3"/>
<sequence>MAPPQGLAICTYTADLAEQSGDTEEVKRVKDTLEELEQRASELDRRRTQSITAISWINQRNRDKMKETFLGGQYVTQEEADDDPFTRKRNTMKMVAAVKEKAGTNVMTAENAVEEAGGSAMVTETSTVTVAYAPNSAPIAAAPPGSRGLPHLPMSTMVVPPPSSALADDLFSAHDFDVDIDLIVPGAAASSAGNSKGDSDSLNDNVGAAGESSGHRALSLSDWKKKRGLL</sequence>
<protein>
    <submittedName>
        <fullName evidence="4">Uncharacterized protein</fullName>
    </submittedName>
</protein>
<dbReference type="Proteomes" id="UP000887566">
    <property type="component" value="Unplaced"/>
</dbReference>
<name>A0A914X2A3_9BILA</name>
<feature type="region of interest" description="Disordered" evidence="2">
    <location>
        <begin position="189"/>
        <end position="218"/>
    </location>
</feature>
<evidence type="ECO:0000256" key="1">
    <source>
        <dbReference type="SAM" id="Coils"/>
    </source>
</evidence>
<evidence type="ECO:0000256" key="2">
    <source>
        <dbReference type="SAM" id="MobiDB-lite"/>
    </source>
</evidence>
<keyword evidence="3" id="KW-1185">Reference proteome</keyword>
<accession>A0A914X2A3</accession>
<keyword evidence="1" id="KW-0175">Coiled coil</keyword>
<evidence type="ECO:0000313" key="3">
    <source>
        <dbReference type="Proteomes" id="UP000887566"/>
    </source>
</evidence>
<reference evidence="4" key="1">
    <citation type="submission" date="2022-11" db="UniProtKB">
        <authorList>
            <consortium name="WormBaseParasite"/>
        </authorList>
    </citation>
    <scope>IDENTIFICATION</scope>
</reference>
<organism evidence="3 4">
    <name type="scientific">Plectus sambesii</name>
    <dbReference type="NCBI Taxonomy" id="2011161"/>
    <lineage>
        <taxon>Eukaryota</taxon>
        <taxon>Metazoa</taxon>
        <taxon>Ecdysozoa</taxon>
        <taxon>Nematoda</taxon>
        <taxon>Chromadorea</taxon>
        <taxon>Plectida</taxon>
        <taxon>Plectina</taxon>
        <taxon>Plectoidea</taxon>
        <taxon>Plectidae</taxon>
        <taxon>Plectus</taxon>
    </lineage>
</organism>
<feature type="coiled-coil region" evidence="1">
    <location>
        <begin position="19"/>
        <end position="53"/>
    </location>
</feature>
<dbReference type="WBParaSite" id="PSAMB.scaffold6353size9658.g28369.t1">
    <property type="protein sequence ID" value="PSAMB.scaffold6353size9658.g28369.t1"/>
    <property type="gene ID" value="PSAMB.scaffold6353size9658.g28369"/>
</dbReference>
<proteinExistence type="predicted"/>